<dbReference type="EMBL" id="LXQA010062966">
    <property type="protein sequence ID" value="MCI06769.1"/>
    <property type="molecule type" value="Genomic_DNA"/>
</dbReference>
<organism evidence="2 3">
    <name type="scientific">Trifolium medium</name>
    <dbReference type="NCBI Taxonomy" id="97028"/>
    <lineage>
        <taxon>Eukaryota</taxon>
        <taxon>Viridiplantae</taxon>
        <taxon>Streptophyta</taxon>
        <taxon>Embryophyta</taxon>
        <taxon>Tracheophyta</taxon>
        <taxon>Spermatophyta</taxon>
        <taxon>Magnoliopsida</taxon>
        <taxon>eudicotyledons</taxon>
        <taxon>Gunneridae</taxon>
        <taxon>Pentapetalae</taxon>
        <taxon>rosids</taxon>
        <taxon>fabids</taxon>
        <taxon>Fabales</taxon>
        <taxon>Fabaceae</taxon>
        <taxon>Papilionoideae</taxon>
        <taxon>50 kb inversion clade</taxon>
        <taxon>NPAAA clade</taxon>
        <taxon>Hologalegina</taxon>
        <taxon>IRL clade</taxon>
        <taxon>Trifolieae</taxon>
        <taxon>Trifolium</taxon>
    </lineage>
</organism>
<dbReference type="Proteomes" id="UP000265520">
    <property type="component" value="Unassembled WGS sequence"/>
</dbReference>
<sequence>MNKQKNIIQEFILDKLNKSKQAYETLNTNMSKGQDIGFSEDTSERKSESEISESESLMESEPTTSESEDLNQSEPRTSKFKVLRKSRPEKSSAKVQEKRKFLITNPPGLTRMR</sequence>
<accession>A0A392P5Q0</accession>
<evidence type="ECO:0000313" key="2">
    <source>
        <dbReference type="EMBL" id="MCI06769.1"/>
    </source>
</evidence>
<feature type="non-terminal residue" evidence="2">
    <location>
        <position position="113"/>
    </location>
</feature>
<comment type="caution">
    <text evidence="2">The sequence shown here is derived from an EMBL/GenBank/DDBJ whole genome shotgun (WGS) entry which is preliminary data.</text>
</comment>
<name>A0A392P5Q0_9FABA</name>
<keyword evidence="3" id="KW-1185">Reference proteome</keyword>
<reference evidence="2 3" key="1">
    <citation type="journal article" date="2018" name="Front. Plant Sci.">
        <title>Red Clover (Trifolium pratense) and Zigzag Clover (T. medium) - A Picture of Genomic Similarities and Differences.</title>
        <authorList>
            <person name="Dluhosova J."/>
            <person name="Istvanek J."/>
            <person name="Nedelnik J."/>
            <person name="Repkova J."/>
        </authorList>
    </citation>
    <scope>NUCLEOTIDE SEQUENCE [LARGE SCALE GENOMIC DNA]</scope>
    <source>
        <strain evidence="3">cv. 10/8</strain>
        <tissue evidence="2">Leaf</tissue>
    </source>
</reference>
<dbReference type="AlphaFoldDB" id="A0A392P5Q0"/>
<feature type="compositionally biased region" description="Basic and acidic residues" evidence="1">
    <location>
        <begin position="86"/>
        <end position="100"/>
    </location>
</feature>
<feature type="region of interest" description="Disordered" evidence="1">
    <location>
        <begin position="27"/>
        <end position="113"/>
    </location>
</feature>
<proteinExistence type="predicted"/>
<evidence type="ECO:0000313" key="3">
    <source>
        <dbReference type="Proteomes" id="UP000265520"/>
    </source>
</evidence>
<evidence type="ECO:0000256" key="1">
    <source>
        <dbReference type="SAM" id="MobiDB-lite"/>
    </source>
</evidence>
<protein>
    <submittedName>
        <fullName evidence="2">Uncharacterized protein</fullName>
    </submittedName>
</protein>